<protein>
    <submittedName>
        <fullName evidence="1">Uncharacterized protein</fullName>
    </submittedName>
</protein>
<accession>A0A449IEN5</accession>
<proteinExistence type="predicted"/>
<reference evidence="1 2" key="1">
    <citation type="submission" date="2019-02" db="EMBL/GenBank/DDBJ databases">
        <authorList>
            <consortium name="Pathogen Informatics"/>
        </authorList>
    </citation>
    <scope>NUCLEOTIDE SEQUENCE [LARGE SCALE GENOMIC DNA]</scope>
    <source>
        <strain evidence="1 2">3012STDY7103891</strain>
    </source>
</reference>
<name>A0A449IEN5_PSEFR</name>
<dbReference type="AlphaFoldDB" id="A0A449IEN5"/>
<sequence>MGAALIRQNTWQPCQANADHHKRIYLSYSPSGAGGLAAHRTLCELTLVAALLISGCVTDDAPPAVLRDDVLLYVHLVDHIDYKSDTKAYGLTRCANNVCTLEILRDSYPYCLQHELRHAFEGNGHANRETLEDC</sequence>
<evidence type="ECO:0000313" key="1">
    <source>
        <dbReference type="EMBL" id="VFB17921.1"/>
    </source>
</evidence>
<dbReference type="RefSeq" id="WP_133143829.1">
    <property type="nucleotide sequence ID" value="NZ_CAACYJ010000002.1"/>
</dbReference>
<gene>
    <name evidence="1" type="ORF">NCTC10754_00442</name>
</gene>
<evidence type="ECO:0000313" key="2">
    <source>
        <dbReference type="Proteomes" id="UP000330809"/>
    </source>
</evidence>
<dbReference type="Proteomes" id="UP000330809">
    <property type="component" value="Unassembled WGS sequence"/>
</dbReference>
<dbReference type="EMBL" id="CAACYJ010000002">
    <property type="protein sequence ID" value="VFB17921.1"/>
    <property type="molecule type" value="Genomic_DNA"/>
</dbReference>
<organism evidence="1 2">
    <name type="scientific">Pseudomonas fragi</name>
    <dbReference type="NCBI Taxonomy" id="296"/>
    <lineage>
        <taxon>Bacteria</taxon>
        <taxon>Pseudomonadati</taxon>
        <taxon>Pseudomonadota</taxon>
        <taxon>Gammaproteobacteria</taxon>
        <taxon>Pseudomonadales</taxon>
        <taxon>Pseudomonadaceae</taxon>
        <taxon>Pseudomonas</taxon>
    </lineage>
</organism>